<evidence type="ECO:0000313" key="5">
    <source>
        <dbReference type="EMBL" id="SIS04079.1"/>
    </source>
</evidence>
<dbReference type="Proteomes" id="UP000185829">
    <property type="component" value="Unassembled WGS sequence"/>
</dbReference>
<dbReference type="Gene3D" id="1.10.10.10">
    <property type="entry name" value="Winged helix-like DNA-binding domain superfamily/Winged helix DNA-binding domain"/>
    <property type="match status" value="1"/>
</dbReference>
<evidence type="ECO:0000313" key="6">
    <source>
        <dbReference type="Proteomes" id="UP000185829"/>
    </source>
</evidence>
<protein>
    <submittedName>
        <fullName evidence="5">DNA-binding transcriptional regulator, ArsR family</fullName>
    </submittedName>
</protein>
<evidence type="ECO:0000259" key="4">
    <source>
        <dbReference type="PROSITE" id="PS50987"/>
    </source>
</evidence>
<evidence type="ECO:0000256" key="3">
    <source>
        <dbReference type="ARBA" id="ARBA00023163"/>
    </source>
</evidence>
<dbReference type="PROSITE" id="PS50987">
    <property type="entry name" value="HTH_ARSR_2"/>
    <property type="match status" value="1"/>
</dbReference>
<proteinExistence type="predicted"/>
<dbReference type="SUPFAM" id="SSF46785">
    <property type="entry name" value="Winged helix' DNA-binding domain"/>
    <property type="match status" value="1"/>
</dbReference>
<sequence length="98" mass="11157">MTIKQVQSDEKRVKIFKALAEVKRIEIIRYLQHQKNKDRNSCGDIGESIGTNKSNASYHLKILAEADLVDVGRDGQHKLISIKEETFKEFLPGFLATL</sequence>
<keyword evidence="2 5" id="KW-0238">DNA-binding</keyword>
<dbReference type="InterPro" id="IPR001845">
    <property type="entry name" value="HTH_ArsR_DNA-bd_dom"/>
</dbReference>
<gene>
    <name evidence="5" type="ORF">SAMN05878482_11069</name>
</gene>
<dbReference type="InterPro" id="IPR036388">
    <property type="entry name" value="WH-like_DNA-bd_sf"/>
</dbReference>
<dbReference type="NCBIfam" id="NF033788">
    <property type="entry name" value="HTH_metalloreg"/>
    <property type="match status" value="1"/>
</dbReference>
<dbReference type="PRINTS" id="PR00778">
    <property type="entry name" value="HTHARSR"/>
</dbReference>
<dbReference type="InterPro" id="IPR036390">
    <property type="entry name" value="WH_DNA-bd_sf"/>
</dbReference>
<dbReference type="InterPro" id="IPR051081">
    <property type="entry name" value="HTH_MetalResp_TranReg"/>
</dbReference>
<dbReference type="PANTHER" id="PTHR33154">
    <property type="entry name" value="TRANSCRIPTIONAL REGULATOR, ARSR FAMILY"/>
    <property type="match status" value="1"/>
</dbReference>
<dbReference type="Pfam" id="PF12840">
    <property type="entry name" value="HTH_20"/>
    <property type="match status" value="1"/>
</dbReference>
<evidence type="ECO:0000256" key="1">
    <source>
        <dbReference type="ARBA" id="ARBA00023015"/>
    </source>
</evidence>
<dbReference type="PANTHER" id="PTHR33154:SF25">
    <property type="entry name" value="LMO0101 PROTEIN"/>
    <property type="match status" value="1"/>
</dbReference>
<comment type="caution">
    <text evidence="5">The sequence shown here is derived from an EMBL/GenBank/DDBJ whole genome shotgun (WGS) entry which is preliminary data.</text>
</comment>
<keyword evidence="3" id="KW-0804">Transcription</keyword>
<dbReference type="CDD" id="cd00090">
    <property type="entry name" value="HTH_ARSR"/>
    <property type="match status" value="1"/>
</dbReference>
<name>A0A9X8RDX7_9BACI</name>
<dbReference type="GO" id="GO:0003700">
    <property type="term" value="F:DNA-binding transcription factor activity"/>
    <property type="evidence" value="ECO:0007669"/>
    <property type="project" value="InterPro"/>
</dbReference>
<dbReference type="AlphaFoldDB" id="A0A9X8RDX7"/>
<organism evidence="5 6">
    <name type="scientific">Peribacillus simplex</name>
    <dbReference type="NCBI Taxonomy" id="1478"/>
    <lineage>
        <taxon>Bacteria</taxon>
        <taxon>Bacillati</taxon>
        <taxon>Bacillota</taxon>
        <taxon>Bacilli</taxon>
        <taxon>Bacillales</taxon>
        <taxon>Bacillaceae</taxon>
        <taxon>Peribacillus</taxon>
    </lineage>
</organism>
<dbReference type="SMART" id="SM00418">
    <property type="entry name" value="HTH_ARSR"/>
    <property type="match status" value="1"/>
</dbReference>
<dbReference type="InterPro" id="IPR011991">
    <property type="entry name" value="ArsR-like_HTH"/>
</dbReference>
<evidence type="ECO:0000256" key="2">
    <source>
        <dbReference type="ARBA" id="ARBA00023125"/>
    </source>
</evidence>
<dbReference type="GO" id="GO:0003677">
    <property type="term" value="F:DNA binding"/>
    <property type="evidence" value="ECO:0007669"/>
    <property type="project" value="UniProtKB-KW"/>
</dbReference>
<dbReference type="RefSeq" id="WP_076371989.1">
    <property type="nucleotide sequence ID" value="NZ_FTMX01000010.1"/>
</dbReference>
<feature type="domain" description="HTH arsR-type" evidence="4">
    <location>
        <begin position="4"/>
        <end position="98"/>
    </location>
</feature>
<reference evidence="5 6" key="1">
    <citation type="submission" date="2017-01" db="EMBL/GenBank/DDBJ databases">
        <authorList>
            <person name="Varghese N."/>
            <person name="Submissions S."/>
        </authorList>
    </citation>
    <scope>NUCLEOTIDE SEQUENCE [LARGE SCALE GENOMIC DNA]</scope>
    <source>
        <strain evidence="5 6">RUG2-6</strain>
    </source>
</reference>
<accession>A0A9X8RDX7</accession>
<keyword evidence="1" id="KW-0805">Transcription regulation</keyword>
<dbReference type="EMBL" id="FTMX01000010">
    <property type="protein sequence ID" value="SIS04079.1"/>
    <property type="molecule type" value="Genomic_DNA"/>
</dbReference>